<feature type="transmembrane region" description="Helical" evidence="1">
    <location>
        <begin position="41"/>
        <end position="61"/>
    </location>
</feature>
<keyword evidence="1" id="KW-1133">Transmembrane helix</keyword>
<organism evidence="2 3">
    <name type="scientific">Roridomyces roridus</name>
    <dbReference type="NCBI Taxonomy" id="1738132"/>
    <lineage>
        <taxon>Eukaryota</taxon>
        <taxon>Fungi</taxon>
        <taxon>Dikarya</taxon>
        <taxon>Basidiomycota</taxon>
        <taxon>Agaricomycotina</taxon>
        <taxon>Agaricomycetes</taxon>
        <taxon>Agaricomycetidae</taxon>
        <taxon>Agaricales</taxon>
        <taxon>Marasmiineae</taxon>
        <taxon>Mycenaceae</taxon>
        <taxon>Roridomyces</taxon>
    </lineage>
</organism>
<protein>
    <submittedName>
        <fullName evidence="2">Uncharacterized protein</fullName>
    </submittedName>
</protein>
<evidence type="ECO:0000313" key="2">
    <source>
        <dbReference type="EMBL" id="KAJ7609815.1"/>
    </source>
</evidence>
<comment type="caution">
    <text evidence="2">The sequence shown here is derived from an EMBL/GenBank/DDBJ whole genome shotgun (WGS) entry which is preliminary data.</text>
</comment>
<sequence length="384" mass="41438">MSPDAHIPLLILWSTFNLLSAVGNTGLLALAVLSRCRINSVLVNLQLIFAVTGLSGSLLIWTGHARDAEPPYALCLANAAMSMANVPLQAGAALAMILQGWACVVVGFRPHWESYIHKRIWLPLLIAFPIISGAPLFVAALFVFFFGFLSVHPSAKHDTQIGLEDRTLVYRASPFYCVVNNATIQNASSGLGAAYSFLCLILALWTTCILVSTRRRVRRASEFHDVSYVFVIRTLVFALFVGMAFIVGIIALVSGFSNEIIADVFIASCGPAVFFIFSTSKPIAKILLRCAKPERHGHSLQTSTGTISPIHFKNIHTPGTPAFSPPAAWSMPYHEESLASCACRVSAEDWKGCQLVLDDGSVSVVLNGYSSCGSGPGKSQVEIH</sequence>
<evidence type="ECO:0000313" key="3">
    <source>
        <dbReference type="Proteomes" id="UP001221142"/>
    </source>
</evidence>
<proteinExistence type="predicted"/>
<name>A0AAD7FBV6_9AGAR</name>
<feature type="transmembrane region" description="Helical" evidence="1">
    <location>
        <begin position="193"/>
        <end position="213"/>
    </location>
</feature>
<dbReference type="Proteomes" id="UP001221142">
    <property type="component" value="Unassembled WGS sequence"/>
</dbReference>
<feature type="transmembrane region" description="Helical" evidence="1">
    <location>
        <begin position="120"/>
        <end position="149"/>
    </location>
</feature>
<dbReference type="AlphaFoldDB" id="A0AAD7FBV6"/>
<feature type="transmembrane region" description="Helical" evidence="1">
    <location>
        <begin position="12"/>
        <end position="34"/>
    </location>
</feature>
<keyword evidence="1" id="KW-0472">Membrane</keyword>
<reference evidence="2" key="1">
    <citation type="submission" date="2023-03" db="EMBL/GenBank/DDBJ databases">
        <title>Massive genome expansion in bonnet fungi (Mycena s.s.) driven by repeated elements and novel gene families across ecological guilds.</title>
        <authorList>
            <consortium name="Lawrence Berkeley National Laboratory"/>
            <person name="Harder C.B."/>
            <person name="Miyauchi S."/>
            <person name="Viragh M."/>
            <person name="Kuo A."/>
            <person name="Thoen E."/>
            <person name="Andreopoulos B."/>
            <person name="Lu D."/>
            <person name="Skrede I."/>
            <person name="Drula E."/>
            <person name="Henrissat B."/>
            <person name="Morin E."/>
            <person name="Kohler A."/>
            <person name="Barry K."/>
            <person name="LaButti K."/>
            <person name="Morin E."/>
            <person name="Salamov A."/>
            <person name="Lipzen A."/>
            <person name="Mereny Z."/>
            <person name="Hegedus B."/>
            <person name="Baldrian P."/>
            <person name="Stursova M."/>
            <person name="Weitz H."/>
            <person name="Taylor A."/>
            <person name="Grigoriev I.V."/>
            <person name="Nagy L.G."/>
            <person name="Martin F."/>
            <person name="Kauserud H."/>
        </authorList>
    </citation>
    <scope>NUCLEOTIDE SEQUENCE</scope>
    <source>
        <strain evidence="2">9284</strain>
    </source>
</reference>
<accession>A0AAD7FBV6</accession>
<keyword evidence="1" id="KW-0812">Transmembrane</keyword>
<feature type="transmembrane region" description="Helical" evidence="1">
    <location>
        <begin position="234"/>
        <end position="254"/>
    </location>
</feature>
<keyword evidence="3" id="KW-1185">Reference proteome</keyword>
<evidence type="ECO:0000256" key="1">
    <source>
        <dbReference type="SAM" id="Phobius"/>
    </source>
</evidence>
<dbReference type="EMBL" id="JARKIF010000037">
    <property type="protein sequence ID" value="KAJ7609815.1"/>
    <property type="molecule type" value="Genomic_DNA"/>
</dbReference>
<feature type="transmembrane region" description="Helical" evidence="1">
    <location>
        <begin position="260"/>
        <end position="279"/>
    </location>
</feature>
<feature type="transmembrane region" description="Helical" evidence="1">
    <location>
        <begin position="88"/>
        <end position="108"/>
    </location>
</feature>
<gene>
    <name evidence="2" type="ORF">FB45DRAFT_1010104</name>
</gene>